<dbReference type="InterPro" id="IPR032466">
    <property type="entry name" value="Metal_Hydrolase"/>
</dbReference>
<keyword evidence="3 6" id="KW-0378">Hydrolase</keyword>
<dbReference type="GO" id="GO:0006146">
    <property type="term" value="P:adenine catabolic process"/>
    <property type="evidence" value="ECO:0007669"/>
    <property type="project" value="InterPro"/>
</dbReference>
<dbReference type="HAMAP" id="MF_01518">
    <property type="entry name" value="Adenine_deamin"/>
    <property type="match status" value="1"/>
</dbReference>
<evidence type="ECO:0000256" key="3">
    <source>
        <dbReference type="ARBA" id="ARBA00022801"/>
    </source>
</evidence>
<dbReference type="SUPFAM" id="SSF51556">
    <property type="entry name" value="Metallo-dependent hydrolases"/>
    <property type="match status" value="1"/>
</dbReference>
<evidence type="ECO:0000256" key="6">
    <source>
        <dbReference type="HAMAP-Rule" id="MF_01518"/>
    </source>
</evidence>
<sequence>MDMIIKNISVYQTFTQQFEIKDVFIKNGRFAQIADSLSVTEETVIDGTGLYMVPGLIDIHMHIESSMTLPSRFSQAVLPHGVTTVVADPHEIANVFGIEGIQSFLSNATALDIFYGIPSSVPSTSPHLETTGGLIGVDEVKELLNHQNILCLGEVMNFQDLCKKESSTIKDIIKLCQEFRPSLPIEGHCPKISGKDLADFIAAGVTADHTQQTPESIIEKIKSGMFLEIQKKSMTKQTIQTLMDYHFYDYFAFVTDDVMADKLPKGHLNEIIKYAVKLGMPVEKAIYCSTYTPARRMHLEDRGMIAPGRLADFILLTDVDNFKIHSVYKGGCCVANDRESHQENHNQIFPDHFYHSIKCKKAEPEDFDIKISGNKVLCNIIQTQPHSTFTKHIQKQVPVKNGILDYESQNLCLLTVYERYGKNGNIAHALLDTPIKKRGAIATSWAHDHHNVMVMGNDKEDMMLAQQMICEMQGGYVVVKEGQVLAKAYLEIGGIVSAQPIEVLAQQLRDVRSAMQELGYVHDNEIMSFSTLSLPVSPQLKVTDMGMINTLTQEIVPLIAEVYHEDVN</sequence>
<reference evidence="9 10" key="1">
    <citation type="journal article" date="2019" name="Nat. Med.">
        <title>A library of human gut bacterial isolates paired with longitudinal multiomics data enables mechanistic microbiome research.</title>
        <authorList>
            <person name="Poyet M."/>
            <person name="Groussin M."/>
            <person name="Gibbons S.M."/>
            <person name="Avila-Pacheco J."/>
            <person name="Jiang X."/>
            <person name="Kearney S.M."/>
            <person name="Perrotta A.R."/>
            <person name="Berdy B."/>
            <person name="Zhao S."/>
            <person name="Lieberman T.D."/>
            <person name="Swanson P.K."/>
            <person name="Smith M."/>
            <person name="Roesemann S."/>
            <person name="Alexander J.E."/>
            <person name="Rich S.A."/>
            <person name="Livny J."/>
            <person name="Vlamakis H."/>
            <person name="Clish C."/>
            <person name="Bullock K."/>
            <person name="Deik A."/>
            <person name="Scott J."/>
            <person name="Pierce K.A."/>
            <person name="Xavier R.J."/>
            <person name="Alm E.J."/>
        </authorList>
    </citation>
    <scope>NUCLEOTIDE SEQUENCE [LARGE SCALE GENOMIC DNA]</scope>
    <source>
        <strain evidence="9 10">BIOML-A198</strain>
    </source>
</reference>
<organism evidence="9 10">
    <name type="scientific">Turicibacter sanguinis</name>
    <dbReference type="NCBI Taxonomy" id="154288"/>
    <lineage>
        <taxon>Bacteria</taxon>
        <taxon>Bacillati</taxon>
        <taxon>Bacillota</taxon>
        <taxon>Erysipelotrichia</taxon>
        <taxon>Erysipelotrichales</taxon>
        <taxon>Turicibacteraceae</taxon>
        <taxon>Turicibacter</taxon>
    </lineage>
</organism>
<dbReference type="PANTHER" id="PTHR11113">
    <property type="entry name" value="N-ACETYLGLUCOSAMINE-6-PHOSPHATE DEACETYLASE"/>
    <property type="match status" value="1"/>
</dbReference>
<dbReference type="SUPFAM" id="SSF51338">
    <property type="entry name" value="Composite domain of metallo-dependent hydrolases"/>
    <property type="match status" value="1"/>
</dbReference>
<dbReference type="Gene3D" id="3.20.20.140">
    <property type="entry name" value="Metal-dependent hydrolases"/>
    <property type="match status" value="1"/>
</dbReference>
<dbReference type="Gene3D" id="2.30.40.10">
    <property type="entry name" value="Urease, subunit C, domain 1"/>
    <property type="match status" value="1"/>
</dbReference>
<dbReference type="CDD" id="cd01295">
    <property type="entry name" value="AdeC"/>
    <property type="match status" value="1"/>
</dbReference>
<dbReference type="Proteomes" id="UP000487649">
    <property type="component" value="Unassembled WGS sequence"/>
</dbReference>
<feature type="domain" description="Amidohydrolase-related" evidence="7">
    <location>
        <begin position="51"/>
        <end position="331"/>
    </location>
</feature>
<dbReference type="Pfam" id="PF01979">
    <property type="entry name" value="Amidohydro_1"/>
    <property type="match status" value="1"/>
</dbReference>
<dbReference type="OrthoDB" id="9775607at2"/>
<comment type="catalytic activity">
    <reaction evidence="5 6">
        <text>adenine + H2O + H(+) = hypoxanthine + NH4(+)</text>
        <dbReference type="Rhea" id="RHEA:23688"/>
        <dbReference type="ChEBI" id="CHEBI:15377"/>
        <dbReference type="ChEBI" id="CHEBI:15378"/>
        <dbReference type="ChEBI" id="CHEBI:16708"/>
        <dbReference type="ChEBI" id="CHEBI:17368"/>
        <dbReference type="ChEBI" id="CHEBI:28938"/>
        <dbReference type="EC" id="3.5.4.2"/>
    </reaction>
</comment>
<evidence type="ECO:0000313" key="10">
    <source>
        <dbReference type="Proteomes" id="UP000487649"/>
    </source>
</evidence>
<comment type="caution">
    <text evidence="9">The sequence shown here is derived from an EMBL/GenBank/DDBJ whole genome shotgun (WGS) entry which is preliminary data.</text>
</comment>
<proteinExistence type="inferred from homology"/>
<dbReference type="EC" id="3.5.4.2" evidence="2 6"/>
<evidence type="ECO:0000259" key="7">
    <source>
        <dbReference type="Pfam" id="PF01979"/>
    </source>
</evidence>
<gene>
    <name evidence="6" type="primary">ade</name>
    <name evidence="9" type="ORF">GMA92_11915</name>
</gene>
<dbReference type="RefSeq" id="WP_006784264.1">
    <property type="nucleotide sequence ID" value="NZ_CABJBH010000001.1"/>
</dbReference>
<keyword evidence="4 6" id="KW-0464">Manganese</keyword>
<dbReference type="AlphaFoldDB" id="A0A173RBQ3"/>
<dbReference type="InterPro" id="IPR011059">
    <property type="entry name" value="Metal-dep_hydrolase_composite"/>
</dbReference>
<name>A0A173RBQ3_9FIRM</name>
<evidence type="ECO:0000256" key="5">
    <source>
        <dbReference type="ARBA" id="ARBA00047720"/>
    </source>
</evidence>
<evidence type="ECO:0000256" key="1">
    <source>
        <dbReference type="ARBA" id="ARBA00006773"/>
    </source>
</evidence>
<dbReference type="InterPro" id="IPR026912">
    <property type="entry name" value="Adenine_deam_C"/>
</dbReference>
<evidence type="ECO:0000256" key="2">
    <source>
        <dbReference type="ARBA" id="ARBA00012782"/>
    </source>
</evidence>
<dbReference type="EMBL" id="WMQE01000030">
    <property type="protein sequence ID" value="MTK22115.1"/>
    <property type="molecule type" value="Genomic_DNA"/>
</dbReference>
<protein>
    <recommendedName>
        <fullName evidence="2 6">Adenine deaminase</fullName>
        <shortName evidence="6">Adenase</shortName>
        <shortName evidence="6">Adenine aminase</shortName>
        <ecNumber evidence="2 6">3.5.4.2</ecNumber>
    </recommendedName>
</protein>
<dbReference type="InterPro" id="IPR006680">
    <property type="entry name" value="Amidohydro-rel"/>
</dbReference>
<dbReference type="PANTHER" id="PTHR11113:SF2">
    <property type="entry name" value="ADENINE DEAMINASE"/>
    <property type="match status" value="1"/>
</dbReference>
<evidence type="ECO:0000259" key="8">
    <source>
        <dbReference type="Pfam" id="PF13382"/>
    </source>
</evidence>
<dbReference type="GO" id="GO:0000034">
    <property type="term" value="F:adenine deaminase activity"/>
    <property type="evidence" value="ECO:0007669"/>
    <property type="project" value="UniProtKB-UniRule"/>
</dbReference>
<accession>A0A173RBQ3</accession>
<evidence type="ECO:0000256" key="4">
    <source>
        <dbReference type="ARBA" id="ARBA00023211"/>
    </source>
</evidence>
<comment type="cofactor">
    <cofactor evidence="6">
        <name>Mn(2+)</name>
        <dbReference type="ChEBI" id="CHEBI:29035"/>
    </cofactor>
</comment>
<dbReference type="InterPro" id="IPR006679">
    <property type="entry name" value="Adenine_deam"/>
</dbReference>
<comment type="similarity">
    <text evidence="1 6">Belongs to the metallo-dependent hydrolases superfamily. Adenine deaminase family.</text>
</comment>
<feature type="domain" description="Adenine deaminase C-terminal" evidence="8">
    <location>
        <begin position="388"/>
        <end position="552"/>
    </location>
</feature>
<dbReference type="Pfam" id="PF13382">
    <property type="entry name" value="Adenine_deam_C"/>
    <property type="match status" value="1"/>
</dbReference>
<evidence type="ECO:0000313" key="9">
    <source>
        <dbReference type="EMBL" id="MTK22115.1"/>
    </source>
</evidence>